<dbReference type="InParanoid" id="G5C1X6"/>
<keyword evidence="5" id="KW-0552">Olfaction</keyword>
<evidence type="ECO:0000256" key="8">
    <source>
        <dbReference type="ARBA" id="ARBA00023136"/>
    </source>
</evidence>
<organism evidence="12 13">
    <name type="scientific">Heterocephalus glaber</name>
    <name type="common">Naked mole rat</name>
    <dbReference type="NCBI Taxonomy" id="10181"/>
    <lineage>
        <taxon>Eukaryota</taxon>
        <taxon>Metazoa</taxon>
        <taxon>Chordata</taxon>
        <taxon>Craniata</taxon>
        <taxon>Vertebrata</taxon>
        <taxon>Euteleostomi</taxon>
        <taxon>Mammalia</taxon>
        <taxon>Eutheria</taxon>
        <taxon>Euarchontoglires</taxon>
        <taxon>Glires</taxon>
        <taxon>Rodentia</taxon>
        <taxon>Hystricomorpha</taxon>
        <taxon>Bathyergidae</taxon>
        <taxon>Heterocephalus</taxon>
    </lineage>
</organism>
<keyword evidence="4 11" id="KW-0812">Transmembrane</keyword>
<evidence type="ECO:0000256" key="4">
    <source>
        <dbReference type="ARBA" id="ARBA00022692"/>
    </source>
</evidence>
<sequence length="100" mass="11282">MNISATYNISGSVSEFILLGFRCHREILLLLTVIFSLIYLLTLVGNTSIIWAVWFSPELHRPMYILLANFSFLEICYVSSDVPKTLTNLTSQTKSISYAG</sequence>
<gene>
    <name evidence="12" type="ORF">GW7_08629</name>
</gene>
<keyword evidence="10" id="KW-0807">Transducer</keyword>
<evidence type="ECO:0000256" key="2">
    <source>
        <dbReference type="ARBA" id="ARBA00022475"/>
    </source>
</evidence>
<dbReference type="Gene3D" id="1.20.1070.10">
    <property type="entry name" value="Rhodopsin 7-helix transmembrane proteins"/>
    <property type="match status" value="1"/>
</dbReference>
<dbReference type="Proteomes" id="UP000006813">
    <property type="component" value="Unassembled WGS sequence"/>
</dbReference>
<comment type="subcellular location">
    <subcellularLocation>
        <location evidence="1">Cell membrane</location>
        <topology evidence="1">Multi-pass membrane protein</topology>
    </subcellularLocation>
</comment>
<dbReference type="GO" id="GO:0005886">
    <property type="term" value="C:plasma membrane"/>
    <property type="evidence" value="ECO:0007669"/>
    <property type="project" value="UniProtKB-SubCell"/>
</dbReference>
<evidence type="ECO:0000256" key="7">
    <source>
        <dbReference type="ARBA" id="ARBA00023040"/>
    </source>
</evidence>
<dbReference type="InterPro" id="IPR000725">
    <property type="entry name" value="Olfact_rcpt"/>
</dbReference>
<name>G5C1X6_HETGA</name>
<dbReference type="GO" id="GO:0004930">
    <property type="term" value="F:G protein-coupled receptor activity"/>
    <property type="evidence" value="ECO:0007669"/>
    <property type="project" value="UniProtKB-KW"/>
</dbReference>
<dbReference type="Pfam" id="PF13853">
    <property type="entry name" value="7tm_4"/>
    <property type="match status" value="1"/>
</dbReference>
<proteinExistence type="predicted"/>
<evidence type="ECO:0000256" key="6">
    <source>
        <dbReference type="ARBA" id="ARBA00022989"/>
    </source>
</evidence>
<feature type="transmembrane region" description="Helical" evidence="11">
    <location>
        <begin position="27"/>
        <end position="54"/>
    </location>
</feature>
<evidence type="ECO:0000313" key="13">
    <source>
        <dbReference type="Proteomes" id="UP000006813"/>
    </source>
</evidence>
<evidence type="ECO:0000256" key="11">
    <source>
        <dbReference type="SAM" id="Phobius"/>
    </source>
</evidence>
<dbReference type="AlphaFoldDB" id="G5C1X6"/>
<dbReference type="SUPFAM" id="SSF81321">
    <property type="entry name" value="Family A G protein-coupled receptor-like"/>
    <property type="match status" value="1"/>
</dbReference>
<evidence type="ECO:0000313" key="12">
    <source>
        <dbReference type="EMBL" id="EHB15535.1"/>
    </source>
</evidence>
<dbReference type="InterPro" id="IPR050516">
    <property type="entry name" value="Olfactory_GPCR"/>
</dbReference>
<reference evidence="12 13" key="1">
    <citation type="journal article" date="2011" name="Nature">
        <title>Genome sequencing reveals insights into physiology and longevity of the naked mole rat.</title>
        <authorList>
            <person name="Kim E.B."/>
            <person name="Fang X."/>
            <person name="Fushan A.A."/>
            <person name="Huang Z."/>
            <person name="Lobanov A.V."/>
            <person name="Han L."/>
            <person name="Marino S.M."/>
            <person name="Sun X."/>
            <person name="Turanov A.A."/>
            <person name="Yang P."/>
            <person name="Yim S.H."/>
            <person name="Zhao X."/>
            <person name="Kasaikina M.V."/>
            <person name="Stoletzki N."/>
            <person name="Peng C."/>
            <person name="Polak P."/>
            <person name="Xiong Z."/>
            <person name="Kiezun A."/>
            <person name="Zhu Y."/>
            <person name="Chen Y."/>
            <person name="Kryukov G.V."/>
            <person name="Zhang Q."/>
            <person name="Peshkin L."/>
            <person name="Yang L."/>
            <person name="Bronson R.T."/>
            <person name="Buffenstein R."/>
            <person name="Wang B."/>
            <person name="Han C."/>
            <person name="Li Q."/>
            <person name="Chen L."/>
            <person name="Zhao W."/>
            <person name="Sunyaev S.R."/>
            <person name="Park T.J."/>
            <person name="Zhang G."/>
            <person name="Wang J."/>
            <person name="Gladyshev V.N."/>
        </authorList>
    </citation>
    <scope>NUCLEOTIDE SEQUENCE [LARGE SCALE GENOMIC DNA]</scope>
</reference>
<accession>G5C1X6</accession>
<keyword evidence="7" id="KW-0297">G-protein coupled receptor</keyword>
<evidence type="ECO:0000256" key="5">
    <source>
        <dbReference type="ARBA" id="ARBA00022725"/>
    </source>
</evidence>
<evidence type="ECO:0000256" key="9">
    <source>
        <dbReference type="ARBA" id="ARBA00023170"/>
    </source>
</evidence>
<evidence type="ECO:0000256" key="10">
    <source>
        <dbReference type="ARBA" id="ARBA00023224"/>
    </source>
</evidence>
<evidence type="ECO:0000256" key="1">
    <source>
        <dbReference type="ARBA" id="ARBA00004651"/>
    </source>
</evidence>
<keyword evidence="3" id="KW-0716">Sensory transduction</keyword>
<dbReference type="EMBL" id="JH172940">
    <property type="protein sequence ID" value="EHB15535.1"/>
    <property type="molecule type" value="Genomic_DNA"/>
</dbReference>
<dbReference type="PANTHER" id="PTHR26452">
    <property type="entry name" value="OLFACTORY RECEPTOR"/>
    <property type="match status" value="1"/>
</dbReference>
<keyword evidence="8 11" id="KW-0472">Membrane</keyword>
<dbReference type="GO" id="GO:0004984">
    <property type="term" value="F:olfactory receptor activity"/>
    <property type="evidence" value="ECO:0007669"/>
    <property type="project" value="InterPro"/>
</dbReference>
<evidence type="ECO:0000256" key="3">
    <source>
        <dbReference type="ARBA" id="ARBA00022606"/>
    </source>
</evidence>
<protein>
    <submittedName>
        <fullName evidence="12">Olfactory receptor 11G2</fullName>
    </submittedName>
</protein>
<keyword evidence="2" id="KW-1003">Cell membrane</keyword>
<keyword evidence="9 12" id="KW-0675">Receptor</keyword>
<keyword evidence="6 11" id="KW-1133">Transmembrane helix</keyword>